<comment type="similarity">
    <text evidence="1">Belongs to the BtpA family.</text>
</comment>
<dbReference type="SUPFAM" id="SSF51366">
    <property type="entry name" value="Ribulose-phoshate binding barrel"/>
    <property type="match status" value="1"/>
</dbReference>
<accession>A0A2A7HUD2</accession>
<dbReference type="EMBL" id="NVLK01000040">
    <property type="protein sequence ID" value="PEC20557.1"/>
    <property type="molecule type" value="Genomic_DNA"/>
</dbReference>
<dbReference type="PANTHER" id="PTHR21381">
    <property type="entry name" value="ZGC:162297"/>
    <property type="match status" value="1"/>
</dbReference>
<dbReference type="AlphaFoldDB" id="A0A2A7HUD2"/>
<reference evidence="2 3" key="1">
    <citation type="submission" date="2017-09" db="EMBL/GenBank/DDBJ databases">
        <title>Large-scale bioinformatics analysis of Bacillus genomes uncovers conserved roles of natural products in bacterial physiology.</title>
        <authorList>
            <consortium name="Agbiome Team Llc"/>
            <person name="Bleich R.M."/>
            <person name="Grubbs K.J."/>
            <person name="Santa Maria K.C."/>
            <person name="Allen S.E."/>
            <person name="Farag S."/>
            <person name="Shank E.A."/>
            <person name="Bowers A."/>
        </authorList>
    </citation>
    <scope>NUCLEOTIDE SEQUENCE [LARGE SCALE GENOMIC DNA]</scope>
    <source>
        <strain evidence="2 3">AFS096845</strain>
    </source>
</reference>
<evidence type="ECO:0000313" key="3">
    <source>
        <dbReference type="Proteomes" id="UP000220006"/>
    </source>
</evidence>
<sequence length="253" mass="28644">MEEIMRDRNFLDMFQQKKVILGMLHLKGTSADDVMERLKRELDIYVNNGLDAVIIENYFGTYKNLEQGLEYIEKCKLPIPYGVNCLNVDQMGFELAKGYAADFVQLDSVVGHVQPRDEETLDAFFAKWKQDYSGYILGGVRFKYQPVLSKNTVEQDLIIAQDRCEAICVTGEATGQETSTEKIIKFRNALGSFPLIIGAGVTPENMKEQFKYADGAVIGSYFKEKHLAEEEVSIENVKAVVQTVNDIRRGLND</sequence>
<dbReference type="InterPro" id="IPR013785">
    <property type="entry name" value="Aldolase_TIM"/>
</dbReference>
<comment type="caution">
    <text evidence="2">The sequence shown here is derived from an EMBL/GenBank/DDBJ whole genome shotgun (WGS) entry which is preliminary data.</text>
</comment>
<dbReference type="Pfam" id="PF03437">
    <property type="entry name" value="BtpA"/>
    <property type="match status" value="1"/>
</dbReference>
<evidence type="ECO:0000313" key="2">
    <source>
        <dbReference type="EMBL" id="PEC20557.1"/>
    </source>
</evidence>
<dbReference type="InterPro" id="IPR005137">
    <property type="entry name" value="BtpA"/>
</dbReference>
<proteinExistence type="inferred from homology"/>
<organism evidence="2 3">
    <name type="scientific">Bacillus cereus</name>
    <dbReference type="NCBI Taxonomy" id="1396"/>
    <lineage>
        <taxon>Bacteria</taxon>
        <taxon>Bacillati</taxon>
        <taxon>Bacillota</taxon>
        <taxon>Bacilli</taxon>
        <taxon>Bacillales</taxon>
        <taxon>Bacillaceae</taxon>
        <taxon>Bacillus</taxon>
        <taxon>Bacillus cereus group</taxon>
    </lineage>
</organism>
<name>A0A2A7HUD2_BACCE</name>
<dbReference type="Proteomes" id="UP000220006">
    <property type="component" value="Unassembled WGS sequence"/>
</dbReference>
<evidence type="ECO:0000256" key="1">
    <source>
        <dbReference type="ARBA" id="ARBA00006007"/>
    </source>
</evidence>
<dbReference type="Gene3D" id="3.20.20.70">
    <property type="entry name" value="Aldolase class I"/>
    <property type="match status" value="1"/>
</dbReference>
<protein>
    <submittedName>
        <fullName evidence="2">Membrane biogenesis protein</fullName>
    </submittedName>
</protein>
<dbReference type="InterPro" id="IPR011060">
    <property type="entry name" value="RibuloseP-bd_barrel"/>
</dbReference>
<gene>
    <name evidence="2" type="ORF">COM96_18785</name>
</gene>
<dbReference type="PANTHER" id="PTHR21381:SF3">
    <property type="entry name" value="SGC REGION PROTEIN SGCQ-RELATED"/>
    <property type="match status" value="1"/>
</dbReference>